<gene>
    <name evidence="2" type="ORF">SAMN02745176_03218</name>
</gene>
<keyword evidence="3" id="KW-1185">Reference proteome</keyword>
<dbReference type="GO" id="GO:0005829">
    <property type="term" value="C:cytosol"/>
    <property type="evidence" value="ECO:0007669"/>
    <property type="project" value="TreeGrafter"/>
</dbReference>
<dbReference type="EMBL" id="FQZS01000031">
    <property type="protein sequence ID" value="SHJ32944.1"/>
    <property type="molecule type" value="Genomic_DNA"/>
</dbReference>
<dbReference type="Proteomes" id="UP000184442">
    <property type="component" value="Unassembled WGS sequence"/>
</dbReference>
<dbReference type="Pfam" id="PF01042">
    <property type="entry name" value="Ribonuc_L-PSP"/>
    <property type="match status" value="1"/>
</dbReference>
<dbReference type="AlphaFoldDB" id="A0A1M6IEP4"/>
<dbReference type="Gene3D" id="3.30.1330.40">
    <property type="entry name" value="RutC-like"/>
    <property type="match status" value="1"/>
</dbReference>
<dbReference type="GO" id="GO:0019239">
    <property type="term" value="F:deaminase activity"/>
    <property type="evidence" value="ECO:0007669"/>
    <property type="project" value="TreeGrafter"/>
</dbReference>
<evidence type="ECO:0000256" key="1">
    <source>
        <dbReference type="ARBA" id="ARBA00010552"/>
    </source>
</evidence>
<dbReference type="CDD" id="cd00448">
    <property type="entry name" value="YjgF_YER057c_UK114_family"/>
    <property type="match status" value="1"/>
</dbReference>
<sequence length="142" mass="15448">MSRLKVKHSNPEGLFDSRVFSQVVTVSGNAKTIYIGGQNAINSEGQLIGRDNLELQTKQVLENIKIALASENATFNDVIKLNIYMVNGCDPAVGLKSFKETIGEMEKPPLITVLKVAGLTNPLCLIEIDAIAVVEEREDCMG</sequence>
<dbReference type="RefSeq" id="WP_073027520.1">
    <property type="nucleotide sequence ID" value="NZ_FQZS01000031.1"/>
</dbReference>
<dbReference type="OrthoDB" id="9799840at2"/>
<protein>
    <submittedName>
        <fullName evidence="2">Enamine deaminase RidA, house cleaning of reactive enamine intermediates, YjgF/YER057c/UK114 family</fullName>
    </submittedName>
</protein>
<dbReference type="SUPFAM" id="SSF55298">
    <property type="entry name" value="YjgF-like"/>
    <property type="match status" value="1"/>
</dbReference>
<proteinExistence type="inferred from homology"/>
<dbReference type="InterPro" id="IPR006175">
    <property type="entry name" value="YjgF/YER057c/UK114"/>
</dbReference>
<reference evidence="2 3" key="1">
    <citation type="submission" date="2016-11" db="EMBL/GenBank/DDBJ databases">
        <authorList>
            <person name="Jaros S."/>
            <person name="Januszkiewicz K."/>
            <person name="Wedrychowicz H."/>
        </authorList>
    </citation>
    <scope>NUCLEOTIDE SEQUENCE [LARGE SCALE GENOMIC DNA]</scope>
    <source>
        <strain evidence="2 3">DSM 19022</strain>
    </source>
</reference>
<organism evidence="2 3">
    <name type="scientific">Lutispora thermophila DSM 19022</name>
    <dbReference type="NCBI Taxonomy" id="1122184"/>
    <lineage>
        <taxon>Bacteria</taxon>
        <taxon>Bacillati</taxon>
        <taxon>Bacillota</taxon>
        <taxon>Clostridia</taxon>
        <taxon>Lutisporales</taxon>
        <taxon>Lutisporaceae</taxon>
        <taxon>Lutispora</taxon>
    </lineage>
</organism>
<evidence type="ECO:0000313" key="3">
    <source>
        <dbReference type="Proteomes" id="UP000184442"/>
    </source>
</evidence>
<dbReference type="STRING" id="1122184.SAMN02745176_03218"/>
<evidence type="ECO:0000313" key="2">
    <source>
        <dbReference type="EMBL" id="SHJ32944.1"/>
    </source>
</evidence>
<comment type="similarity">
    <text evidence="1">Belongs to the RutC family.</text>
</comment>
<dbReference type="PANTHER" id="PTHR11803:SF58">
    <property type="entry name" value="PROTEIN HMF1-RELATED"/>
    <property type="match status" value="1"/>
</dbReference>
<accession>A0A1M6IEP4</accession>
<dbReference type="InterPro" id="IPR035959">
    <property type="entry name" value="RutC-like_sf"/>
</dbReference>
<name>A0A1M6IEP4_9FIRM</name>
<dbReference type="PANTHER" id="PTHR11803">
    <property type="entry name" value="2-IMINOBUTANOATE/2-IMINOPROPANOATE DEAMINASE RIDA"/>
    <property type="match status" value="1"/>
</dbReference>